<comment type="catalytic activity">
    <reaction evidence="4">
        <text>adenylyl-molybdopterin + molybdate = Mo-molybdopterin + AMP + H(+)</text>
        <dbReference type="Rhea" id="RHEA:35047"/>
        <dbReference type="ChEBI" id="CHEBI:15378"/>
        <dbReference type="ChEBI" id="CHEBI:36264"/>
        <dbReference type="ChEBI" id="CHEBI:62727"/>
        <dbReference type="ChEBI" id="CHEBI:71302"/>
        <dbReference type="ChEBI" id="CHEBI:456215"/>
        <dbReference type="EC" id="2.10.1.1"/>
    </reaction>
</comment>
<evidence type="ECO:0000259" key="7">
    <source>
        <dbReference type="SMART" id="SM00852"/>
    </source>
</evidence>
<keyword evidence="3 5" id="KW-0500">Molybdenum</keyword>
<protein>
    <recommendedName>
        <fullName evidence="5">Molybdopterin molybdenumtransferase</fullName>
        <ecNumber evidence="5">2.10.1.1</ecNumber>
    </recommendedName>
</protein>
<gene>
    <name evidence="8" type="ORF">ACFOLH_11410</name>
</gene>
<comment type="caution">
    <text evidence="8">The sequence shown here is derived from an EMBL/GenBank/DDBJ whole genome shotgun (WGS) entry which is preliminary data.</text>
</comment>
<keyword evidence="5" id="KW-0460">Magnesium</keyword>
<dbReference type="SMART" id="SM00852">
    <property type="entry name" value="MoCF_biosynth"/>
    <property type="match status" value="1"/>
</dbReference>
<keyword evidence="5" id="KW-0479">Metal-binding</keyword>
<evidence type="ECO:0000256" key="6">
    <source>
        <dbReference type="SAM" id="MobiDB-lite"/>
    </source>
</evidence>
<evidence type="ECO:0000313" key="8">
    <source>
        <dbReference type="EMBL" id="MFC3688949.1"/>
    </source>
</evidence>
<accession>A0ABV7WGM2</accession>
<dbReference type="EMBL" id="JBHRWW010000006">
    <property type="protein sequence ID" value="MFC3688949.1"/>
    <property type="molecule type" value="Genomic_DNA"/>
</dbReference>
<evidence type="ECO:0000256" key="5">
    <source>
        <dbReference type="RuleBase" id="RU365090"/>
    </source>
</evidence>
<evidence type="ECO:0000256" key="1">
    <source>
        <dbReference type="ARBA" id="ARBA00002901"/>
    </source>
</evidence>
<dbReference type="Pfam" id="PF00994">
    <property type="entry name" value="MoCF_biosynth"/>
    <property type="match status" value="1"/>
</dbReference>
<comment type="function">
    <text evidence="1 5">Catalyzes the insertion of molybdate into adenylated molybdopterin with the concomitant release of AMP.</text>
</comment>
<comment type="pathway">
    <text evidence="5">Cofactor biosynthesis; molybdopterin biosynthesis.</text>
</comment>
<dbReference type="RefSeq" id="WP_376984273.1">
    <property type="nucleotide sequence ID" value="NZ_JBHRWW010000006.1"/>
</dbReference>
<evidence type="ECO:0000256" key="2">
    <source>
        <dbReference type="ARBA" id="ARBA00010763"/>
    </source>
</evidence>
<dbReference type="EC" id="2.10.1.1" evidence="5"/>
<dbReference type="InterPro" id="IPR036688">
    <property type="entry name" value="MoeA_C_domain_IV_sf"/>
</dbReference>
<comment type="cofactor">
    <cofactor evidence="5">
        <name>Mg(2+)</name>
        <dbReference type="ChEBI" id="CHEBI:18420"/>
    </cofactor>
</comment>
<keyword evidence="5" id="KW-0501">Molybdenum cofactor biosynthesis</keyword>
<organism evidence="8 9">
    <name type="scientific">Aquipuribacter hungaricus</name>
    <dbReference type="NCBI Taxonomy" id="545624"/>
    <lineage>
        <taxon>Bacteria</taxon>
        <taxon>Bacillati</taxon>
        <taxon>Actinomycetota</taxon>
        <taxon>Actinomycetes</taxon>
        <taxon>Micrococcales</taxon>
        <taxon>Intrasporangiaceae</taxon>
        <taxon>Aquipuribacter</taxon>
    </lineage>
</organism>
<name>A0ABV7WGM2_9MICO</name>
<comment type="similarity">
    <text evidence="2 5">Belongs to the MoeA family.</text>
</comment>
<dbReference type="Pfam" id="PF03453">
    <property type="entry name" value="MoeA_N"/>
    <property type="match status" value="1"/>
</dbReference>
<dbReference type="InterPro" id="IPR036425">
    <property type="entry name" value="MoaB/Mog-like_dom_sf"/>
</dbReference>
<dbReference type="InterPro" id="IPR036135">
    <property type="entry name" value="MoeA_linker/N_sf"/>
</dbReference>
<dbReference type="SUPFAM" id="SSF63882">
    <property type="entry name" value="MoeA N-terminal region -like"/>
    <property type="match status" value="1"/>
</dbReference>
<sequence length="401" mass="39452">MVVPAAGEHGAGFDEARSAARGLGSALAPAPVTVPVGEALGTVLAAPLHALGDVPAADASAMDGFAVRGPGPWRVVGQALAGAGPSAPLDDGHAVEVATGALVPAGTDRVLPVEVVRLVGAAAGADAVVHLDGTPPDRRHVRPRGEECSAGEPLLPAGRRVVPGVLGLAASTGSDCLQVRRRPRVAALLTGDEVVAAGLPVPGQVRDAVGPLLPGAVASLGGDLVALERCGDAPGELDAALERLGSGGADVLLTCGMAGSGPADRLRPWLARTGARLVVDGVEVRPGHPMLLASLPGGTPLVGLPGNPLAAVAALLGLLGPLLDGLSGLTPPVRAEAVLTDWEPRGRPATVLLPVRRRPDGAVEPAGPSGPAQLRGLAAADAVAVVPPGWSGGAVELLPVP</sequence>
<evidence type="ECO:0000256" key="4">
    <source>
        <dbReference type="ARBA" id="ARBA00047317"/>
    </source>
</evidence>
<keyword evidence="9" id="KW-1185">Reference proteome</keyword>
<evidence type="ECO:0000256" key="3">
    <source>
        <dbReference type="ARBA" id="ARBA00022505"/>
    </source>
</evidence>
<dbReference type="PANTHER" id="PTHR10192:SF5">
    <property type="entry name" value="GEPHYRIN"/>
    <property type="match status" value="1"/>
</dbReference>
<dbReference type="Gene3D" id="3.40.980.10">
    <property type="entry name" value="MoaB/Mog-like domain"/>
    <property type="match status" value="1"/>
</dbReference>
<dbReference type="InterPro" id="IPR005110">
    <property type="entry name" value="MoeA_linker/N"/>
</dbReference>
<proteinExistence type="inferred from homology"/>
<feature type="region of interest" description="Disordered" evidence="6">
    <location>
        <begin position="133"/>
        <end position="153"/>
    </location>
</feature>
<dbReference type="Gene3D" id="3.90.105.10">
    <property type="entry name" value="Molybdopterin biosynthesis moea protein, domain 2"/>
    <property type="match status" value="1"/>
</dbReference>
<dbReference type="InterPro" id="IPR001453">
    <property type="entry name" value="MoaB/Mog_dom"/>
</dbReference>
<evidence type="ECO:0000313" key="9">
    <source>
        <dbReference type="Proteomes" id="UP001595685"/>
    </source>
</evidence>
<dbReference type="Gene3D" id="2.40.340.10">
    <property type="entry name" value="MoeA, C-terminal, domain IV"/>
    <property type="match status" value="1"/>
</dbReference>
<feature type="domain" description="MoaB/Mog" evidence="7">
    <location>
        <begin position="186"/>
        <end position="325"/>
    </location>
</feature>
<dbReference type="Gene3D" id="2.170.190.11">
    <property type="entry name" value="Molybdopterin biosynthesis moea protein, domain 3"/>
    <property type="match status" value="1"/>
</dbReference>
<dbReference type="Proteomes" id="UP001595685">
    <property type="component" value="Unassembled WGS sequence"/>
</dbReference>
<feature type="compositionally biased region" description="Basic and acidic residues" evidence="6">
    <location>
        <begin position="135"/>
        <end position="147"/>
    </location>
</feature>
<dbReference type="CDD" id="cd00887">
    <property type="entry name" value="MoeA"/>
    <property type="match status" value="1"/>
</dbReference>
<dbReference type="PANTHER" id="PTHR10192">
    <property type="entry name" value="MOLYBDOPTERIN BIOSYNTHESIS PROTEIN"/>
    <property type="match status" value="1"/>
</dbReference>
<keyword evidence="5" id="KW-0808">Transferase</keyword>
<dbReference type="InterPro" id="IPR038987">
    <property type="entry name" value="MoeA-like"/>
</dbReference>
<reference evidence="9" key="1">
    <citation type="journal article" date="2019" name="Int. J. Syst. Evol. Microbiol.">
        <title>The Global Catalogue of Microorganisms (GCM) 10K type strain sequencing project: providing services to taxonomists for standard genome sequencing and annotation.</title>
        <authorList>
            <consortium name="The Broad Institute Genomics Platform"/>
            <consortium name="The Broad Institute Genome Sequencing Center for Infectious Disease"/>
            <person name="Wu L."/>
            <person name="Ma J."/>
        </authorList>
    </citation>
    <scope>NUCLEOTIDE SEQUENCE [LARGE SCALE GENOMIC DNA]</scope>
    <source>
        <strain evidence="9">NCAIM B.02333</strain>
    </source>
</reference>
<dbReference type="SUPFAM" id="SSF53218">
    <property type="entry name" value="Molybdenum cofactor biosynthesis proteins"/>
    <property type="match status" value="1"/>
</dbReference>